<evidence type="ECO:0000313" key="3">
    <source>
        <dbReference type="Proteomes" id="UP000680206"/>
    </source>
</evidence>
<gene>
    <name evidence="2" type="ORF">J4709_39045</name>
</gene>
<keyword evidence="3" id="KW-1185">Reference proteome</keyword>
<proteinExistence type="predicted"/>
<name>A0ABS3S5M6_9ACTN</name>
<sequence length="106" mass="11259">MRCSRREGCQAAGSPAEQERVATLVDPAEKRLGLAVEQRHGPSAALKSATAVLVRRAESLLTPSTVTHVVVVSFTTSPSRMVPFLPHLSTVPASTGNLLMGCYTKD</sequence>
<reference evidence="2 3" key="1">
    <citation type="submission" date="2021-03" db="EMBL/GenBank/DDBJ databases">
        <title>Actinomadura violae sp. nov., isolated from lichen in Thailand.</title>
        <authorList>
            <person name="Kanchanasin P."/>
            <person name="Saeng-In P."/>
            <person name="Phongsopitanun W."/>
            <person name="Yuki M."/>
            <person name="Kudo T."/>
            <person name="Ohkuma M."/>
            <person name="Tanasupawat S."/>
        </authorList>
    </citation>
    <scope>NUCLEOTIDE SEQUENCE [LARGE SCALE GENOMIC DNA]</scope>
    <source>
        <strain evidence="2 3">LCR2-06</strain>
    </source>
</reference>
<feature type="region of interest" description="Disordered" evidence="1">
    <location>
        <begin position="1"/>
        <end position="21"/>
    </location>
</feature>
<dbReference type="EMBL" id="JAGEPF010000028">
    <property type="protein sequence ID" value="MBO2463584.1"/>
    <property type="molecule type" value="Genomic_DNA"/>
</dbReference>
<accession>A0ABS3S5M6</accession>
<evidence type="ECO:0000256" key="1">
    <source>
        <dbReference type="SAM" id="MobiDB-lite"/>
    </source>
</evidence>
<organism evidence="2 3">
    <name type="scientific">Actinomadura violacea</name>
    <dbReference type="NCBI Taxonomy" id="2819934"/>
    <lineage>
        <taxon>Bacteria</taxon>
        <taxon>Bacillati</taxon>
        <taxon>Actinomycetota</taxon>
        <taxon>Actinomycetes</taxon>
        <taxon>Streptosporangiales</taxon>
        <taxon>Thermomonosporaceae</taxon>
        <taxon>Actinomadura</taxon>
    </lineage>
</organism>
<evidence type="ECO:0000313" key="2">
    <source>
        <dbReference type="EMBL" id="MBO2463584.1"/>
    </source>
</evidence>
<protein>
    <submittedName>
        <fullName evidence="2">Uncharacterized protein</fullName>
    </submittedName>
</protein>
<dbReference type="RefSeq" id="WP_208249081.1">
    <property type="nucleotide sequence ID" value="NZ_JAGEPF010000028.1"/>
</dbReference>
<dbReference type="Proteomes" id="UP000680206">
    <property type="component" value="Unassembled WGS sequence"/>
</dbReference>
<comment type="caution">
    <text evidence="2">The sequence shown here is derived from an EMBL/GenBank/DDBJ whole genome shotgun (WGS) entry which is preliminary data.</text>
</comment>